<dbReference type="Proteomes" id="UP001419268">
    <property type="component" value="Unassembled WGS sequence"/>
</dbReference>
<evidence type="ECO:0000313" key="2">
    <source>
        <dbReference type="Proteomes" id="UP001419268"/>
    </source>
</evidence>
<reference evidence="1 2" key="1">
    <citation type="submission" date="2024-01" db="EMBL/GenBank/DDBJ databases">
        <title>Genome assemblies of Stephania.</title>
        <authorList>
            <person name="Yang L."/>
        </authorList>
    </citation>
    <scope>NUCLEOTIDE SEQUENCE [LARGE SCALE GENOMIC DNA]</scope>
    <source>
        <strain evidence="1">JXDWG</strain>
        <tissue evidence="1">Leaf</tissue>
    </source>
</reference>
<dbReference type="EMBL" id="JBBNAG010000010">
    <property type="protein sequence ID" value="KAK9099736.1"/>
    <property type="molecule type" value="Genomic_DNA"/>
</dbReference>
<comment type="caution">
    <text evidence="1">The sequence shown here is derived from an EMBL/GenBank/DDBJ whole genome shotgun (WGS) entry which is preliminary data.</text>
</comment>
<keyword evidence="2" id="KW-1185">Reference proteome</keyword>
<name>A0AAP0HX23_9MAGN</name>
<accession>A0AAP0HX23</accession>
<proteinExistence type="predicted"/>
<dbReference type="AlphaFoldDB" id="A0AAP0HX23"/>
<protein>
    <submittedName>
        <fullName evidence="1">Uncharacterized protein</fullName>
    </submittedName>
</protein>
<gene>
    <name evidence="1" type="ORF">Scep_023166</name>
</gene>
<sequence length="97" mass="11147">MYIIINEQSVESKHNISCPSSLENPNLSVSKQVYLIIQKESSISDKWKGLFRYPQMISPSCGAFPCWTMDLHSVKHKNDKPSVSNVKHDIYTTFQNK</sequence>
<organism evidence="1 2">
    <name type="scientific">Stephania cephalantha</name>
    <dbReference type="NCBI Taxonomy" id="152367"/>
    <lineage>
        <taxon>Eukaryota</taxon>
        <taxon>Viridiplantae</taxon>
        <taxon>Streptophyta</taxon>
        <taxon>Embryophyta</taxon>
        <taxon>Tracheophyta</taxon>
        <taxon>Spermatophyta</taxon>
        <taxon>Magnoliopsida</taxon>
        <taxon>Ranunculales</taxon>
        <taxon>Menispermaceae</taxon>
        <taxon>Menispermoideae</taxon>
        <taxon>Cissampelideae</taxon>
        <taxon>Stephania</taxon>
    </lineage>
</organism>
<evidence type="ECO:0000313" key="1">
    <source>
        <dbReference type="EMBL" id="KAK9099736.1"/>
    </source>
</evidence>